<dbReference type="Pfam" id="PF13229">
    <property type="entry name" value="Beta_helix"/>
    <property type="match status" value="1"/>
</dbReference>
<evidence type="ECO:0000259" key="4">
    <source>
        <dbReference type="Pfam" id="PF05048"/>
    </source>
</evidence>
<dbReference type="Proteomes" id="UP001238179">
    <property type="component" value="Chromosome"/>
</dbReference>
<dbReference type="InterPro" id="IPR039448">
    <property type="entry name" value="Beta_helix"/>
</dbReference>
<dbReference type="InterPro" id="IPR012334">
    <property type="entry name" value="Pectin_lyas_fold"/>
</dbReference>
<evidence type="ECO:0000256" key="1">
    <source>
        <dbReference type="ARBA" id="ARBA00004613"/>
    </source>
</evidence>
<evidence type="ECO:0000259" key="6">
    <source>
        <dbReference type="Pfam" id="PF13229"/>
    </source>
</evidence>
<keyword evidence="2" id="KW-0964">Secreted</keyword>
<feature type="domain" description="Periplasmic copper-binding protein NosD beta helix" evidence="4">
    <location>
        <begin position="293"/>
        <end position="399"/>
    </location>
</feature>
<evidence type="ECO:0000313" key="7">
    <source>
        <dbReference type="EMBL" id="BDU71768.1"/>
    </source>
</evidence>
<gene>
    <name evidence="7" type="ORF">METEAL_09420</name>
</gene>
<dbReference type="AlphaFoldDB" id="A0AA48KAR7"/>
<accession>A0AA48KAR7</accession>
<dbReference type="EMBL" id="AP027080">
    <property type="protein sequence ID" value="BDU71768.1"/>
    <property type="molecule type" value="Genomic_DNA"/>
</dbReference>
<dbReference type="GO" id="GO:0005576">
    <property type="term" value="C:extracellular region"/>
    <property type="evidence" value="ECO:0007669"/>
    <property type="project" value="UniProtKB-SubCell"/>
</dbReference>
<dbReference type="KEGG" id="msil:METEAL_09420"/>
<dbReference type="InterPro" id="IPR011050">
    <property type="entry name" value="Pectin_lyase_fold/virulence"/>
</dbReference>
<feature type="signal peptide" evidence="3">
    <location>
        <begin position="1"/>
        <end position="30"/>
    </location>
</feature>
<feature type="domain" description="Right handed beta helix" evidence="6">
    <location>
        <begin position="131"/>
        <end position="236"/>
    </location>
</feature>
<dbReference type="SUPFAM" id="SSF51126">
    <property type="entry name" value="Pectin lyase-like"/>
    <property type="match status" value="1"/>
</dbReference>
<evidence type="ECO:0008006" key="9">
    <source>
        <dbReference type="Google" id="ProtNLM"/>
    </source>
</evidence>
<feature type="chain" id="PRO_5041459882" description="Right handed beta helix domain-containing protein" evidence="3">
    <location>
        <begin position="31"/>
        <end position="402"/>
    </location>
</feature>
<dbReference type="InterPro" id="IPR022441">
    <property type="entry name" value="Para_beta_helix_rpt-2"/>
</dbReference>
<evidence type="ECO:0000256" key="2">
    <source>
        <dbReference type="ARBA" id="ARBA00022525"/>
    </source>
</evidence>
<feature type="domain" description="Rhamnogalacturonase A/B/Epimerase-like pectate lyase" evidence="5">
    <location>
        <begin position="57"/>
        <end position="115"/>
    </location>
</feature>
<dbReference type="PROSITE" id="PS51257">
    <property type="entry name" value="PROKAR_LIPOPROTEIN"/>
    <property type="match status" value="1"/>
</dbReference>
<dbReference type="Pfam" id="PF05048">
    <property type="entry name" value="NosD"/>
    <property type="match status" value="1"/>
</dbReference>
<keyword evidence="3" id="KW-0732">Signal</keyword>
<organism evidence="7 8">
    <name type="scientific">Mesoterricola silvestris</name>
    <dbReference type="NCBI Taxonomy" id="2927979"/>
    <lineage>
        <taxon>Bacteria</taxon>
        <taxon>Pseudomonadati</taxon>
        <taxon>Acidobacteriota</taxon>
        <taxon>Holophagae</taxon>
        <taxon>Holophagales</taxon>
        <taxon>Holophagaceae</taxon>
        <taxon>Mesoterricola</taxon>
    </lineage>
</organism>
<dbReference type="PANTHER" id="PTHR31375">
    <property type="match status" value="1"/>
</dbReference>
<evidence type="ECO:0000256" key="3">
    <source>
        <dbReference type="SAM" id="SignalP"/>
    </source>
</evidence>
<dbReference type="NCBIfam" id="TIGR03804">
    <property type="entry name" value="para_beta_helix"/>
    <property type="match status" value="2"/>
</dbReference>
<comment type="subcellular location">
    <subcellularLocation>
        <location evidence="1">Secreted</location>
    </subcellularLocation>
</comment>
<evidence type="ECO:0000259" key="5">
    <source>
        <dbReference type="Pfam" id="PF12708"/>
    </source>
</evidence>
<dbReference type="InterPro" id="IPR024535">
    <property type="entry name" value="RHGA/B-epi-like_pectate_lyase"/>
</dbReference>
<name>A0AA48KAR7_9BACT</name>
<keyword evidence="8" id="KW-1185">Reference proteome</keyword>
<dbReference type="Pfam" id="PF12708">
    <property type="entry name" value="Pect-lyase_RHGA_epim"/>
    <property type="match status" value="1"/>
</dbReference>
<dbReference type="RefSeq" id="WP_316414671.1">
    <property type="nucleotide sequence ID" value="NZ_AP027080.1"/>
</dbReference>
<dbReference type="InterPro" id="IPR006626">
    <property type="entry name" value="PbH1"/>
</dbReference>
<reference evidence="8" key="1">
    <citation type="journal article" date="2023" name="Int. J. Syst. Evol. Microbiol.">
        <title>Mesoterricola silvestris gen. nov., sp. nov., Mesoterricola sediminis sp. nov., Geothrix oryzae sp. nov., Geothrix edaphica sp. nov., Geothrix rubra sp. nov., and Geothrix limicola sp. nov., six novel members of Acidobacteriota isolated from soils.</title>
        <authorList>
            <person name="Itoh H."/>
            <person name="Sugisawa Y."/>
            <person name="Mise K."/>
            <person name="Xu Z."/>
            <person name="Kuniyasu M."/>
            <person name="Ushijima N."/>
            <person name="Kawano K."/>
            <person name="Kobayashi E."/>
            <person name="Shiratori Y."/>
            <person name="Masuda Y."/>
            <person name="Senoo K."/>
        </authorList>
    </citation>
    <scope>NUCLEOTIDE SEQUENCE [LARGE SCALE GENOMIC DNA]</scope>
    <source>
        <strain evidence="8">W79</strain>
    </source>
</reference>
<sequence length="402" mass="39262">MPPRIAWPGPPGIALAVLGLLVACAGGAKALGTTGTPTPPPVVADPCAPAVGTFTVNVRNAPYNAKGDGVSDDTAAIQKAVNAAAGSGGSVVVPDGTYLINAAAGGVSLRSGMTLALGSGAVLQAIPTSAGNYNVLYLGGLSRVTITGGTIAGERSAHTGTSGEWGIGIAIESSTNVVVQGVTVKECWGDGIYISGSSSALVVCASTLDHNRRNAMSIVKGSDIQVKDTTLSNTRGTAPECGLDIEPNAGDSVDGVTVSRCVFTANAGYGTALGPAYVNLATSSVTRTVVTGCTYNGNGVGSLSGNPAAIALSACDGNTLTGNTVTTTTGHGIMVVAKGTNTTVSNNTVTGSSVNGIHLEDCAGTVVSGNTCTGNGQYGIRNSSGSGATLSGNTLSGNGIAP</sequence>
<evidence type="ECO:0000313" key="8">
    <source>
        <dbReference type="Proteomes" id="UP001238179"/>
    </source>
</evidence>
<protein>
    <recommendedName>
        <fullName evidence="9">Right handed beta helix domain-containing protein</fullName>
    </recommendedName>
</protein>
<dbReference type="SMART" id="SM00710">
    <property type="entry name" value="PbH1"/>
    <property type="match status" value="8"/>
</dbReference>
<dbReference type="Gene3D" id="2.160.20.10">
    <property type="entry name" value="Single-stranded right-handed beta-helix, Pectin lyase-like"/>
    <property type="match status" value="2"/>
</dbReference>
<proteinExistence type="predicted"/>
<dbReference type="InterPro" id="IPR007742">
    <property type="entry name" value="NosD_dom"/>
</dbReference>